<keyword evidence="3" id="KW-0378">Hydrolase</keyword>
<keyword evidence="7" id="KW-1185">Reference proteome</keyword>
<comment type="caution">
    <text evidence="6">The sequence shown here is derived from an EMBL/GenBank/DDBJ whole genome shotgun (WGS) entry which is preliminary data.</text>
</comment>
<evidence type="ECO:0000256" key="2">
    <source>
        <dbReference type="ARBA" id="ARBA00022723"/>
    </source>
</evidence>
<dbReference type="Proteomes" id="UP000027822">
    <property type="component" value="Unassembled WGS sequence"/>
</dbReference>
<dbReference type="SMART" id="SM00849">
    <property type="entry name" value="Lactamase_B"/>
    <property type="match status" value="1"/>
</dbReference>
<comment type="cofactor">
    <cofactor evidence="1">
        <name>Zn(2+)</name>
        <dbReference type="ChEBI" id="CHEBI:29105"/>
    </cofactor>
</comment>
<dbReference type="STRING" id="574376.BAMA_22330"/>
<dbReference type="RefSeq" id="WP_034638958.1">
    <property type="nucleotide sequence ID" value="NZ_CBCSJC010000005.1"/>
</dbReference>
<gene>
    <name evidence="6" type="ORF">BAMA_22330</name>
</gene>
<keyword evidence="2" id="KW-0479">Metal-binding</keyword>
<dbReference type="Pfam" id="PF00753">
    <property type="entry name" value="Lactamase_B"/>
    <property type="match status" value="1"/>
</dbReference>
<evidence type="ECO:0000256" key="4">
    <source>
        <dbReference type="ARBA" id="ARBA00022833"/>
    </source>
</evidence>
<sequence length="209" mass="23343">MRWIQMPLGPLQTNAYILSNNENECVIFDPGSEGTKVIHYVKERGLKPLAILLTHAHFDHIGAVDEVRSAFQIPVYLHKEEEEWLGNAAYNGSQLFMMSESITVNPAEHLIEEEGTLTIGSFTFEMFETPGHSPGSISYYCKEANAVCSGDVLFQMSIGRTDLPGGSFEELIMSIEGRLFELPDDTRVLCGHGPETTIGFEKENNPFLR</sequence>
<name>A0A073JZB6_9BACI</name>
<dbReference type="InterPro" id="IPR051453">
    <property type="entry name" value="MBL_Glyoxalase_II"/>
</dbReference>
<dbReference type="AlphaFoldDB" id="A0A073JZB6"/>
<organism evidence="6 7">
    <name type="scientific">Bacillus manliponensis</name>
    <dbReference type="NCBI Taxonomy" id="574376"/>
    <lineage>
        <taxon>Bacteria</taxon>
        <taxon>Bacillati</taxon>
        <taxon>Bacillota</taxon>
        <taxon>Bacilli</taxon>
        <taxon>Bacillales</taxon>
        <taxon>Bacillaceae</taxon>
        <taxon>Bacillus</taxon>
        <taxon>Bacillus cereus group</taxon>
    </lineage>
</organism>
<dbReference type="InterPro" id="IPR036866">
    <property type="entry name" value="RibonucZ/Hydroxyglut_hydro"/>
</dbReference>
<proteinExistence type="predicted"/>
<dbReference type="GO" id="GO:0016787">
    <property type="term" value="F:hydrolase activity"/>
    <property type="evidence" value="ECO:0007669"/>
    <property type="project" value="UniProtKB-KW"/>
</dbReference>
<evidence type="ECO:0000313" key="6">
    <source>
        <dbReference type="EMBL" id="KEK19532.1"/>
    </source>
</evidence>
<evidence type="ECO:0000313" key="7">
    <source>
        <dbReference type="Proteomes" id="UP000027822"/>
    </source>
</evidence>
<dbReference type="Gene3D" id="3.60.15.10">
    <property type="entry name" value="Ribonuclease Z/Hydroxyacylglutathione hydrolase-like"/>
    <property type="match status" value="1"/>
</dbReference>
<accession>A0A073JZB6</accession>
<evidence type="ECO:0000259" key="5">
    <source>
        <dbReference type="SMART" id="SM00849"/>
    </source>
</evidence>
<feature type="domain" description="Metallo-beta-lactamase" evidence="5">
    <location>
        <begin position="12"/>
        <end position="192"/>
    </location>
</feature>
<dbReference type="EMBL" id="JOTN01000007">
    <property type="protein sequence ID" value="KEK19532.1"/>
    <property type="molecule type" value="Genomic_DNA"/>
</dbReference>
<dbReference type="GO" id="GO:0046872">
    <property type="term" value="F:metal ion binding"/>
    <property type="evidence" value="ECO:0007669"/>
    <property type="project" value="UniProtKB-KW"/>
</dbReference>
<evidence type="ECO:0000256" key="3">
    <source>
        <dbReference type="ARBA" id="ARBA00022801"/>
    </source>
</evidence>
<dbReference type="OrthoDB" id="9802248at2"/>
<protein>
    <recommendedName>
        <fullName evidence="5">Metallo-beta-lactamase domain-containing protein</fullName>
    </recommendedName>
</protein>
<reference evidence="6 7" key="1">
    <citation type="submission" date="2014-06" db="EMBL/GenBank/DDBJ databases">
        <title>Draft genome sequence of Bacillus manliponensis JCM 15802 (MCCC 1A00708).</title>
        <authorList>
            <person name="Lai Q."/>
            <person name="Liu Y."/>
            <person name="Shao Z."/>
        </authorList>
    </citation>
    <scope>NUCLEOTIDE SEQUENCE [LARGE SCALE GENOMIC DNA]</scope>
    <source>
        <strain evidence="6 7">JCM 15802</strain>
    </source>
</reference>
<dbReference type="PANTHER" id="PTHR46233:SF3">
    <property type="entry name" value="HYDROXYACYLGLUTATHIONE HYDROLASE GLOC"/>
    <property type="match status" value="1"/>
</dbReference>
<evidence type="ECO:0000256" key="1">
    <source>
        <dbReference type="ARBA" id="ARBA00001947"/>
    </source>
</evidence>
<dbReference type="SUPFAM" id="SSF56281">
    <property type="entry name" value="Metallo-hydrolase/oxidoreductase"/>
    <property type="match status" value="1"/>
</dbReference>
<dbReference type="eggNOG" id="COG0491">
    <property type="taxonomic scope" value="Bacteria"/>
</dbReference>
<keyword evidence="4" id="KW-0862">Zinc</keyword>
<dbReference type="CDD" id="cd06262">
    <property type="entry name" value="metallo-hydrolase-like_MBL-fold"/>
    <property type="match status" value="1"/>
</dbReference>
<dbReference type="InterPro" id="IPR001279">
    <property type="entry name" value="Metallo-B-lactamas"/>
</dbReference>
<dbReference type="PANTHER" id="PTHR46233">
    <property type="entry name" value="HYDROXYACYLGLUTATHIONE HYDROLASE GLOC"/>
    <property type="match status" value="1"/>
</dbReference>